<reference evidence="2 3" key="1">
    <citation type="journal article" date="2014" name="Nature">
        <title>An environmental bacterial taxon with a large and distinct metabolic repertoire.</title>
        <authorList>
            <person name="Wilson M.C."/>
            <person name="Mori T."/>
            <person name="Ruckert C."/>
            <person name="Uria A.R."/>
            <person name="Helf M.J."/>
            <person name="Takada K."/>
            <person name="Gernert C."/>
            <person name="Steffens U.A."/>
            <person name="Heycke N."/>
            <person name="Schmitt S."/>
            <person name="Rinke C."/>
            <person name="Helfrich E.J."/>
            <person name="Brachmann A.O."/>
            <person name="Gurgui C."/>
            <person name="Wakimoto T."/>
            <person name="Kracht M."/>
            <person name="Crusemann M."/>
            <person name="Hentschel U."/>
            <person name="Abe I."/>
            <person name="Matsunaga S."/>
            <person name="Kalinowski J."/>
            <person name="Takeyama H."/>
            <person name="Piel J."/>
        </authorList>
    </citation>
    <scope>NUCLEOTIDE SEQUENCE [LARGE SCALE GENOMIC DNA]</scope>
    <source>
        <strain evidence="3">TSY2</strain>
    </source>
</reference>
<evidence type="ECO:0000313" key="3">
    <source>
        <dbReference type="Proteomes" id="UP000019140"/>
    </source>
</evidence>
<dbReference type="Proteomes" id="UP000019140">
    <property type="component" value="Unassembled WGS sequence"/>
</dbReference>
<evidence type="ECO:0000313" key="2">
    <source>
        <dbReference type="EMBL" id="ETX01756.1"/>
    </source>
</evidence>
<dbReference type="AlphaFoldDB" id="W4LVG1"/>
<dbReference type="HOGENOM" id="CLU_2300663_0_0_7"/>
<organism evidence="2 3">
    <name type="scientific">Candidatus Entotheonella gemina</name>
    <dbReference type="NCBI Taxonomy" id="1429439"/>
    <lineage>
        <taxon>Bacteria</taxon>
        <taxon>Pseudomonadati</taxon>
        <taxon>Nitrospinota/Tectimicrobiota group</taxon>
        <taxon>Candidatus Tectimicrobiota</taxon>
        <taxon>Candidatus Entotheonellia</taxon>
        <taxon>Candidatus Entotheonellales</taxon>
        <taxon>Candidatus Entotheonellaceae</taxon>
        <taxon>Candidatus Entotheonella</taxon>
    </lineage>
</organism>
<feature type="compositionally biased region" description="Low complexity" evidence="1">
    <location>
        <begin position="1"/>
        <end position="14"/>
    </location>
</feature>
<sequence>MEAQGGSSAPQSSGLKMAPNQQVWKTPSIRFPGGWEHPLIIEILTEGDLEKKASSSWKNDTCIPPFNGTELLQSGLRFLYGFNEDSGRTHSVAASERDHE</sequence>
<accession>W4LVG1</accession>
<name>W4LVG1_9BACT</name>
<dbReference type="EMBL" id="AZHX01001591">
    <property type="protein sequence ID" value="ETX01756.1"/>
    <property type="molecule type" value="Genomic_DNA"/>
</dbReference>
<keyword evidence="3" id="KW-1185">Reference proteome</keyword>
<gene>
    <name evidence="2" type="ORF">ETSY2_36715</name>
</gene>
<proteinExistence type="predicted"/>
<feature type="region of interest" description="Disordered" evidence="1">
    <location>
        <begin position="1"/>
        <end position="21"/>
    </location>
</feature>
<comment type="caution">
    <text evidence="2">The sequence shown here is derived from an EMBL/GenBank/DDBJ whole genome shotgun (WGS) entry which is preliminary data.</text>
</comment>
<evidence type="ECO:0000256" key="1">
    <source>
        <dbReference type="SAM" id="MobiDB-lite"/>
    </source>
</evidence>
<protein>
    <submittedName>
        <fullName evidence="2">Uncharacterized protein</fullName>
    </submittedName>
</protein>